<name>A0ABV9DL77_9BACI</name>
<dbReference type="NCBIfam" id="NF005804">
    <property type="entry name" value="PRK07659.1"/>
    <property type="match status" value="1"/>
</dbReference>
<comment type="similarity">
    <text evidence="1">Belongs to the enoyl-CoA hydratase/isomerase family.</text>
</comment>
<dbReference type="Proteomes" id="UP001595989">
    <property type="component" value="Unassembled WGS sequence"/>
</dbReference>
<protein>
    <submittedName>
        <fullName evidence="2">Enoyl-CoA hydratase</fullName>
        <ecNumber evidence="2">4.2.1.17</ecNumber>
    </submittedName>
</protein>
<keyword evidence="3" id="KW-1185">Reference proteome</keyword>
<dbReference type="SUPFAM" id="SSF52096">
    <property type="entry name" value="ClpP/crotonase"/>
    <property type="match status" value="1"/>
</dbReference>
<dbReference type="EMBL" id="JBHSFU010000007">
    <property type="protein sequence ID" value="MFC4559137.1"/>
    <property type="molecule type" value="Genomic_DNA"/>
</dbReference>
<evidence type="ECO:0000313" key="2">
    <source>
        <dbReference type="EMBL" id="MFC4559137.1"/>
    </source>
</evidence>
<dbReference type="InterPro" id="IPR029045">
    <property type="entry name" value="ClpP/crotonase-like_dom_sf"/>
</dbReference>
<proteinExistence type="inferred from homology"/>
<accession>A0ABV9DL77</accession>
<dbReference type="PANTHER" id="PTHR43459:SF1">
    <property type="entry name" value="EG:BACN32G11.4 PROTEIN"/>
    <property type="match status" value="1"/>
</dbReference>
<dbReference type="Gene3D" id="3.90.226.10">
    <property type="entry name" value="2-enoyl-CoA Hydratase, Chain A, domain 1"/>
    <property type="match status" value="1"/>
</dbReference>
<dbReference type="RefSeq" id="WP_390296684.1">
    <property type="nucleotide sequence ID" value="NZ_JBHSFU010000007.1"/>
</dbReference>
<dbReference type="Pfam" id="PF00378">
    <property type="entry name" value="ECH_1"/>
    <property type="match status" value="1"/>
</dbReference>
<sequence length="256" mass="29055">MSTVTYESNNNITHIYLDRAERYNALDKEMLTNLLEVLEKVEKNDDKVIILSGKGKAFCAGGDISMMTDFADRDFYQSVMKTVEAVVLKLYMMPKIVISAIQGSAVGLGLSLALTADYVVAQKESKLGMLFIGVGLAPDGGGHFWLRERLGTQRAKQFTWGMRQVDGEEAKRMGLIDMLTEKQVVEQANEMAEQMLTIPITAMLKTKMIYHNRQVDELKYYLNEEIEAQWELRHTEDHKEGVSAFLEKRKPNFKGN</sequence>
<dbReference type="InterPro" id="IPR001753">
    <property type="entry name" value="Enoyl-CoA_hydra/iso"/>
</dbReference>
<dbReference type="EC" id="4.2.1.17" evidence="2"/>
<evidence type="ECO:0000256" key="1">
    <source>
        <dbReference type="ARBA" id="ARBA00005254"/>
    </source>
</evidence>
<reference evidence="3" key="1">
    <citation type="journal article" date="2019" name="Int. J. Syst. Evol. Microbiol.">
        <title>The Global Catalogue of Microorganisms (GCM) 10K type strain sequencing project: providing services to taxonomists for standard genome sequencing and annotation.</title>
        <authorList>
            <consortium name="The Broad Institute Genomics Platform"/>
            <consortium name="The Broad Institute Genome Sequencing Center for Infectious Disease"/>
            <person name="Wu L."/>
            <person name="Ma J."/>
        </authorList>
    </citation>
    <scope>NUCLEOTIDE SEQUENCE [LARGE SCALE GENOMIC DNA]</scope>
    <source>
        <strain evidence="3">CGMCC 4.7426</strain>
    </source>
</reference>
<gene>
    <name evidence="2" type="ORF">ACFO3D_13140</name>
</gene>
<dbReference type="PANTHER" id="PTHR43459">
    <property type="entry name" value="ENOYL-COA HYDRATASE"/>
    <property type="match status" value="1"/>
</dbReference>
<dbReference type="CDD" id="cd06558">
    <property type="entry name" value="crotonase-like"/>
    <property type="match status" value="1"/>
</dbReference>
<dbReference type="GO" id="GO:0004300">
    <property type="term" value="F:enoyl-CoA hydratase activity"/>
    <property type="evidence" value="ECO:0007669"/>
    <property type="project" value="UniProtKB-EC"/>
</dbReference>
<organism evidence="2 3">
    <name type="scientific">Virgibacillus kekensis</name>
    <dbReference type="NCBI Taxonomy" id="202261"/>
    <lineage>
        <taxon>Bacteria</taxon>
        <taxon>Bacillati</taxon>
        <taxon>Bacillota</taxon>
        <taxon>Bacilli</taxon>
        <taxon>Bacillales</taxon>
        <taxon>Bacillaceae</taxon>
        <taxon>Virgibacillus</taxon>
    </lineage>
</organism>
<evidence type="ECO:0000313" key="3">
    <source>
        <dbReference type="Proteomes" id="UP001595989"/>
    </source>
</evidence>
<keyword evidence="2" id="KW-0456">Lyase</keyword>
<comment type="caution">
    <text evidence="2">The sequence shown here is derived from an EMBL/GenBank/DDBJ whole genome shotgun (WGS) entry which is preliminary data.</text>
</comment>
<dbReference type="Gene3D" id="1.10.12.10">
    <property type="entry name" value="Lyase 2-enoyl-coa Hydratase, Chain A, domain 2"/>
    <property type="match status" value="1"/>
</dbReference>
<dbReference type="InterPro" id="IPR014748">
    <property type="entry name" value="Enoyl-CoA_hydra_C"/>
</dbReference>